<name>A0A381ZT27_9ZZZZ</name>
<dbReference type="PANTHER" id="PTHR11735:SF11">
    <property type="entry name" value="TRNA THREONYLCARBAMOYLADENOSINE BIOSYNTHESIS PROTEIN TSAB"/>
    <property type="match status" value="1"/>
</dbReference>
<dbReference type="GO" id="GO:0005829">
    <property type="term" value="C:cytosol"/>
    <property type="evidence" value="ECO:0007669"/>
    <property type="project" value="TreeGrafter"/>
</dbReference>
<dbReference type="Gene3D" id="3.30.420.40">
    <property type="match status" value="2"/>
</dbReference>
<dbReference type="InterPro" id="IPR000905">
    <property type="entry name" value="Gcp-like_dom"/>
</dbReference>
<dbReference type="PANTHER" id="PTHR11735">
    <property type="entry name" value="TRNA N6-ADENOSINE THREONYLCARBAMOYLTRANSFERASE"/>
    <property type="match status" value="1"/>
</dbReference>
<dbReference type="InterPro" id="IPR022496">
    <property type="entry name" value="T6A_TsaB"/>
</dbReference>
<dbReference type="AlphaFoldDB" id="A0A381ZT27"/>
<dbReference type="Pfam" id="PF00814">
    <property type="entry name" value="TsaD"/>
    <property type="match status" value="1"/>
</dbReference>
<reference evidence="2" key="1">
    <citation type="submission" date="2018-05" db="EMBL/GenBank/DDBJ databases">
        <authorList>
            <person name="Lanie J.A."/>
            <person name="Ng W.-L."/>
            <person name="Kazmierczak K.M."/>
            <person name="Andrzejewski T.M."/>
            <person name="Davidsen T.M."/>
            <person name="Wayne K.J."/>
            <person name="Tettelin H."/>
            <person name="Glass J.I."/>
            <person name="Rusch D."/>
            <person name="Podicherti R."/>
            <person name="Tsui H.-C.T."/>
            <person name="Winkler M.E."/>
        </authorList>
    </citation>
    <scope>NUCLEOTIDE SEQUENCE</scope>
</reference>
<evidence type="ECO:0000259" key="1">
    <source>
        <dbReference type="Pfam" id="PF00814"/>
    </source>
</evidence>
<dbReference type="SUPFAM" id="SSF53067">
    <property type="entry name" value="Actin-like ATPase domain"/>
    <property type="match status" value="2"/>
</dbReference>
<evidence type="ECO:0000313" key="2">
    <source>
        <dbReference type="EMBL" id="SVA92438.1"/>
    </source>
</evidence>
<dbReference type="CDD" id="cd24032">
    <property type="entry name" value="ASKHA_NBD_TsaB"/>
    <property type="match status" value="1"/>
</dbReference>
<dbReference type="NCBIfam" id="TIGR03725">
    <property type="entry name" value="T6A_YeaZ"/>
    <property type="match status" value="1"/>
</dbReference>
<gene>
    <name evidence="2" type="ORF">METZ01_LOCUS145292</name>
</gene>
<dbReference type="EMBL" id="UINC01022560">
    <property type="protein sequence ID" value="SVA92438.1"/>
    <property type="molecule type" value="Genomic_DNA"/>
</dbReference>
<organism evidence="2">
    <name type="scientific">marine metagenome</name>
    <dbReference type="NCBI Taxonomy" id="408172"/>
    <lineage>
        <taxon>unclassified sequences</taxon>
        <taxon>metagenomes</taxon>
        <taxon>ecological metagenomes</taxon>
    </lineage>
</organism>
<feature type="domain" description="Gcp-like" evidence="1">
    <location>
        <begin position="31"/>
        <end position="219"/>
    </location>
</feature>
<dbReference type="GO" id="GO:0002949">
    <property type="term" value="P:tRNA threonylcarbamoyladenosine modification"/>
    <property type="evidence" value="ECO:0007669"/>
    <property type="project" value="InterPro"/>
</dbReference>
<sequence>MRILGIDTSSPTGSVALVDNDDVISESLLNSSQNYSDKLLIEMDAVFNSSKTKLNQIDGFVITTGPGSFTGLRVGMSLLKGLILATQKPFASVNTLDAYAETVQPGPYAICPVLDARKKEVYTALYNSKNGLCVRETPDQAITPRELCDQIKKPTAFVGNGLVAYRELLSSRLRKKYMHNVPIKKLTVAASAVLIASRDFKKNLQNNLDSLTINYIRPSEAELNYNRAVLYK</sequence>
<protein>
    <recommendedName>
        <fullName evidence="1">Gcp-like domain-containing protein</fullName>
    </recommendedName>
</protein>
<proteinExistence type="predicted"/>
<accession>A0A381ZT27</accession>
<dbReference type="InterPro" id="IPR043129">
    <property type="entry name" value="ATPase_NBD"/>
</dbReference>